<dbReference type="AlphaFoldDB" id="A0A381ZJG6"/>
<evidence type="ECO:0000256" key="3">
    <source>
        <dbReference type="ARBA" id="ARBA00022723"/>
    </source>
</evidence>
<dbReference type="PROSITE" id="PS51669">
    <property type="entry name" value="4FE4S_MOW_BIS_MGD"/>
    <property type="match status" value="1"/>
</dbReference>
<feature type="domain" description="4Fe-4S Mo/W bis-MGD-type" evidence="8">
    <location>
        <begin position="1"/>
        <end position="47"/>
    </location>
</feature>
<dbReference type="SUPFAM" id="SSF53706">
    <property type="entry name" value="Formate dehydrogenase/DMSO reductase, domains 1-3"/>
    <property type="match status" value="1"/>
</dbReference>
<evidence type="ECO:0000256" key="6">
    <source>
        <dbReference type="ARBA" id="ARBA00023004"/>
    </source>
</evidence>
<dbReference type="InterPro" id="IPR050612">
    <property type="entry name" value="Prok_Mopterin_Oxidored"/>
</dbReference>
<feature type="non-terminal residue" evidence="9">
    <location>
        <position position="76"/>
    </location>
</feature>
<keyword evidence="7" id="KW-0411">Iron-sulfur</keyword>
<evidence type="ECO:0000313" key="9">
    <source>
        <dbReference type="EMBL" id="SVA89329.1"/>
    </source>
</evidence>
<keyword evidence="6" id="KW-0408">Iron</keyword>
<keyword evidence="5" id="KW-0560">Oxidoreductase</keyword>
<dbReference type="EMBL" id="UINC01021547">
    <property type="protein sequence ID" value="SVA89329.1"/>
    <property type="molecule type" value="Genomic_DNA"/>
</dbReference>
<dbReference type="Gene3D" id="3.40.50.740">
    <property type="match status" value="1"/>
</dbReference>
<dbReference type="PANTHER" id="PTHR43742:SF9">
    <property type="entry name" value="TETRATHIONATE REDUCTASE SUBUNIT A"/>
    <property type="match status" value="1"/>
</dbReference>
<organism evidence="9">
    <name type="scientific">marine metagenome</name>
    <dbReference type="NCBI Taxonomy" id="408172"/>
    <lineage>
        <taxon>unclassified sequences</taxon>
        <taxon>metagenomes</taxon>
        <taxon>ecological metagenomes</taxon>
    </lineage>
</organism>
<reference evidence="9" key="1">
    <citation type="submission" date="2018-05" db="EMBL/GenBank/DDBJ databases">
        <authorList>
            <person name="Lanie J.A."/>
            <person name="Ng W.-L."/>
            <person name="Kazmierczak K.M."/>
            <person name="Andrzejewski T.M."/>
            <person name="Davidsen T.M."/>
            <person name="Wayne K.J."/>
            <person name="Tettelin H."/>
            <person name="Glass J.I."/>
            <person name="Rusch D."/>
            <person name="Podicherti R."/>
            <person name="Tsui H.-C.T."/>
            <person name="Winkler M.E."/>
        </authorList>
    </citation>
    <scope>NUCLEOTIDE SEQUENCE</scope>
</reference>
<evidence type="ECO:0000256" key="4">
    <source>
        <dbReference type="ARBA" id="ARBA00022729"/>
    </source>
</evidence>
<sequence>MNRCGILAHVNEDDVVDKILGDPANPHNHGRTCAKGDAGFEGLTDPDRILTPLKRTNPARGVGIDPGWVPITWDEA</sequence>
<accession>A0A381ZJG6</accession>
<dbReference type="GO" id="GO:0051539">
    <property type="term" value="F:4 iron, 4 sulfur cluster binding"/>
    <property type="evidence" value="ECO:0007669"/>
    <property type="project" value="UniProtKB-KW"/>
</dbReference>
<evidence type="ECO:0000256" key="2">
    <source>
        <dbReference type="ARBA" id="ARBA00022505"/>
    </source>
</evidence>
<gene>
    <name evidence="9" type="ORF">METZ01_LOCUS142183</name>
</gene>
<keyword evidence="1" id="KW-0004">4Fe-4S</keyword>
<proteinExistence type="predicted"/>
<dbReference type="GO" id="GO:0016491">
    <property type="term" value="F:oxidoreductase activity"/>
    <property type="evidence" value="ECO:0007669"/>
    <property type="project" value="UniProtKB-KW"/>
</dbReference>
<evidence type="ECO:0000256" key="7">
    <source>
        <dbReference type="ARBA" id="ARBA00023014"/>
    </source>
</evidence>
<dbReference type="Gene3D" id="2.20.25.90">
    <property type="entry name" value="ADC-like domains"/>
    <property type="match status" value="1"/>
</dbReference>
<keyword evidence="2" id="KW-0500">Molybdenum</keyword>
<name>A0A381ZJG6_9ZZZZ</name>
<evidence type="ECO:0000259" key="8">
    <source>
        <dbReference type="PROSITE" id="PS51669"/>
    </source>
</evidence>
<keyword evidence="4" id="KW-0732">Signal</keyword>
<protein>
    <recommendedName>
        <fullName evidence="8">4Fe-4S Mo/W bis-MGD-type domain-containing protein</fullName>
    </recommendedName>
</protein>
<evidence type="ECO:0000256" key="5">
    <source>
        <dbReference type="ARBA" id="ARBA00023002"/>
    </source>
</evidence>
<dbReference type="Pfam" id="PF04879">
    <property type="entry name" value="Molybdop_Fe4S4"/>
    <property type="match status" value="1"/>
</dbReference>
<keyword evidence="3" id="KW-0479">Metal-binding</keyword>
<dbReference type="PANTHER" id="PTHR43742">
    <property type="entry name" value="TRIMETHYLAMINE-N-OXIDE REDUCTASE"/>
    <property type="match status" value="1"/>
</dbReference>
<dbReference type="InterPro" id="IPR006963">
    <property type="entry name" value="Mopterin_OxRdtase_4Fe-4S_dom"/>
</dbReference>
<dbReference type="GO" id="GO:0046872">
    <property type="term" value="F:metal ion binding"/>
    <property type="evidence" value="ECO:0007669"/>
    <property type="project" value="UniProtKB-KW"/>
</dbReference>
<evidence type="ECO:0000256" key="1">
    <source>
        <dbReference type="ARBA" id="ARBA00022485"/>
    </source>
</evidence>